<dbReference type="PANTHER" id="PTHR34595:SF2">
    <property type="entry name" value="BLR2978 PROTEIN"/>
    <property type="match status" value="1"/>
</dbReference>
<protein>
    <submittedName>
        <fullName evidence="3">Circularly permuted type 2 ATP-grasp protein</fullName>
    </submittedName>
</protein>
<dbReference type="InterPro" id="IPR051680">
    <property type="entry name" value="ATP-dep_Glu-Cys_Ligase-2"/>
</dbReference>
<comment type="caution">
    <text evidence="3">The sequence shown here is derived from an EMBL/GenBank/DDBJ whole genome shotgun (WGS) entry which is preliminary data.</text>
</comment>
<accession>A0A2S5CR97</accession>
<proteinExistence type="predicted"/>
<dbReference type="RefSeq" id="WP_332455534.1">
    <property type="nucleotide sequence ID" value="NZ_CP022129.1"/>
</dbReference>
<dbReference type="InterPro" id="IPR007296">
    <property type="entry name" value="DUF403"/>
</dbReference>
<dbReference type="Gene3D" id="3.30.1490.270">
    <property type="match status" value="1"/>
</dbReference>
<feature type="domain" description="DUF403" evidence="1">
    <location>
        <begin position="514"/>
        <end position="838"/>
    </location>
</feature>
<gene>
    <name evidence="3" type="ORF">AADEFJLK_00371</name>
</gene>
<dbReference type="AlphaFoldDB" id="A0A2S5CR97"/>
<name>A0A2S5CR97_9GAMM</name>
<reference evidence="3 4" key="1">
    <citation type="submission" date="2017-11" db="EMBL/GenBank/DDBJ databases">
        <title>Draft Genome Sequence of Methylobacter psychrotolerans Sph1T, an Obligate Methanotroph from Low-Temperature Environments.</title>
        <authorList>
            <person name="Oshkin I.Y."/>
            <person name="Miroshnikov K."/>
            <person name="Belova S.E."/>
            <person name="Korzhenkov A."/>
            <person name="Toshchakov S.V."/>
            <person name="Dedysh S.N."/>
        </authorList>
    </citation>
    <scope>NUCLEOTIDE SEQUENCE [LARGE SCALE GENOMIC DNA]</scope>
    <source>
        <strain evidence="3 4">Sph1</strain>
    </source>
</reference>
<evidence type="ECO:0000313" key="3">
    <source>
        <dbReference type="EMBL" id="POZ53351.1"/>
    </source>
</evidence>
<dbReference type="Proteomes" id="UP000237423">
    <property type="component" value="Unassembled WGS sequence"/>
</dbReference>
<evidence type="ECO:0000259" key="2">
    <source>
        <dbReference type="Pfam" id="PF14403"/>
    </source>
</evidence>
<dbReference type="EMBL" id="PGFZ01000001">
    <property type="protein sequence ID" value="POZ53351.1"/>
    <property type="molecule type" value="Genomic_DNA"/>
</dbReference>
<sequence>MRSPSELANDIGVQYYETRLGVYDEMVTTEHKVLPYWQHFVNALETMGSEEIEHRRREAQRLLRENGVTYNVYGDTQKLTRPWRLDPIPLLISSEEWTVIEAGLKQRARLLDLILKDIYGEQNLLKKGLLPMELVFAHQGFLHPCQGTLQNQPIQLTIYSANLVRGAKGRFWVLDDRAQAPSGFGYALENRTVMTRVLPDILRDTQVHRLSGFFKGLSKGLANIALHNKENPRIVVLTPGPFNETYFEHAYLAAYLGYTLVQGDDLTVRDGHVWLKSLEGLQHVDVILRRVDDSFCDPLELRIDSRLGVTGLLEAVRRGNVAIANPLGSSVLENPALLAFLPKLARYFLNEDLLLPSVATWWCGQQRERDFVLQNLEHLDIKQINRRQDTSFLAGNTLSAAQKDALRAAILAKPHLYVGQEQVTPSTVPSFISHRIQPRTAVLRNFVVANGEDYLVMPGGLTRVAQDKDDVAVSNQAGGISKDTWVLAAEPSQAPSVLVQPNRLFLLDAVTEPLTSRAADHLFWVGRYLERTEAVARLLRTALLKYQDMLEFKDTIDSVALAALLHSLTHVTMTYPGFVNGPPESLEHPQDELLSLAKDGHRPGSLAANIQAFVQSAYNIRDLWSQDTWRSVDNIQYRWKLRVVNGEIVIEQLQSYLDDLITGVVAFSGLTSETMTREAGWLMLGSGRRLERALALIALLRATLVQRYDTAVQNQVLEAVLFSTDSLTIYQRRYRSFMELSAVLELLLLDETHPRSVAYQLRLLSEHISALPRDRSKRKLSEEERLIIKAYTDLRLSNIVDLLKISDDEGIYTQLEQLLADTTKLLWGIADTIAQAYFSHSQTSQLMTANIPPEDEP</sequence>
<feature type="domain" description="Circularly permuted ATP-grasp type 2" evidence="2">
    <location>
        <begin position="89"/>
        <end position="465"/>
    </location>
</feature>
<organism evidence="3 4">
    <name type="scientific">Methylovulum psychrotolerans</name>
    <dbReference type="NCBI Taxonomy" id="1704499"/>
    <lineage>
        <taxon>Bacteria</taxon>
        <taxon>Pseudomonadati</taxon>
        <taxon>Pseudomonadota</taxon>
        <taxon>Gammaproteobacteria</taxon>
        <taxon>Methylococcales</taxon>
        <taxon>Methylococcaceae</taxon>
        <taxon>Methylovulum</taxon>
    </lineage>
</organism>
<dbReference type="SUPFAM" id="SSF56059">
    <property type="entry name" value="Glutathione synthetase ATP-binding domain-like"/>
    <property type="match status" value="1"/>
</dbReference>
<dbReference type="Pfam" id="PF04168">
    <property type="entry name" value="Alpha-E"/>
    <property type="match status" value="1"/>
</dbReference>
<evidence type="ECO:0000313" key="4">
    <source>
        <dbReference type="Proteomes" id="UP000237423"/>
    </source>
</evidence>
<dbReference type="PANTHER" id="PTHR34595">
    <property type="entry name" value="BLR5612 PROTEIN"/>
    <property type="match status" value="1"/>
</dbReference>
<evidence type="ECO:0000259" key="1">
    <source>
        <dbReference type="Pfam" id="PF04168"/>
    </source>
</evidence>
<dbReference type="InterPro" id="IPR025841">
    <property type="entry name" value="CP_ATPgrasp_2"/>
</dbReference>
<dbReference type="Pfam" id="PF14403">
    <property type="entry name" value="CP_ATPgrasp_2"/>
    <property type="match status" value="1"/>
</dbReference>
<dbReference type="Gene3D" id="3.40.50.11290">
    <property type="match status" value="1"/>
</dbReference>